<accession>A0A3M8CPM4</accession>
<evidence type="ECO:0000313" key="1">
    <source>
        <dbReference type="EMBL" id="RNB77720.1"/>
    </source>
</evidence>
<dbReference type="Proteomes" id="UP000281915">
    <property type="component" value="Unassembled WGS sequence"/>
</dbReference>
<dbReference type="AlphaFoldDB" id="A0A3M8CPM4"/>
<dbReference type="EMBL" id="RHHT01000028">
    <property type="protein sequence ID" value="RNB77720.1"/>
    <property type="molecule type" value="Genomic_DNA"/>
</dbReference>
<name>A0A3M8CPM4_9BACL</name>
<protein>
    <submittedName>
        <fullName evidence="1">Uncharacterized protein</fullName>
    </submittedName>
</protein>
<gene>
    <name evidence="1" type="ORF">EDM58_13670</name>
</gene>
<organism evidence="1 2">
    <name type="scientific">Brevibacillus panacihumi</name>
    <dbReference type="NCBI Taxonomy" id="497735"/>
    <lineage>
        <taxon>Bacteria</taxon>
        <taxon>Bacillati</taxon>
        <taxon>Bacillota</taxon>
        <taxon>Bacilli</taxon>
        <taxon>Bacillales</taxon>
        <taxon>Paenibacillaceae</taxon>
        <taxon>Brevibacillus</taxon>
    </lineage>
</organism>
<comment type="caution">
    <text evidence="1">The sequence shown here is derived from an EMBL/GenBank/DDBJ whole genome shotgun (WGS) entry which is preliminary data.</text>
</comment>
<proteinExistence type="predicted"/>
<sequence>MLQYLTEQLNGLLSEQGVITDIVLRSERSLLEDTEIREIMLTFMEEETEGKPAATIHLFLMPDEESCEVEVEMEWSGALSDEAKFHIWEQAKCIVPEISLSEKKRFLEREQLAEQSIVLDYHFLVQMPASGSEEAVQEWNDLLDRFAKDLGKLVRLPA</sequence>
<dbReference type="RefSeq" id="WP_122913818.1">
    <property type="nucleotide sequence ID" value="NZ_RHHT01000028.1"/>
</dbReference>
<evidence type="ECO:0000313" key="2">
    <source>
        <dbReference type="Proteomes" id="UP000281915"/>
    </source>
</evidence>
<reference evidence="1 2" key="1">
    <citation type="submission" date="2018-10" db="EMBL/GenBank/DDBJ databases">
        <title>Phylogenomics of Brevibacillus.</title>
        <authorList>
            <person name="Dunlap C."/>
        </authorList>
    </citation>
    <scope>NUCLEOTIDE SEQUENCE [LARGE SCALE GENOMIC DNA]</scope>
    <source>
        <strain evidence="1 2">JCM 15085</strain>
    </source>
</reference>